<comment type="cofactor">
    <cofactor evidence="8">
        <name>heme</name>
        <dbReference type="ChEBI" id="CHEBI:30413"/>
    </cofactor>
    <text evidence="8">Binds 2 heme groups.</text>
</comment>
<dbReference type="EMBL" id="JAVDQD010000002">
    <property type="protein sequence ID" value="MDR6239438.1"/>
    <property type="molecule type" value="Genomic_DNA"/>
</dbReference>
<keyword evidence="3 9" id="KW-0479">Metal-binding</keyword>
<evidence type="ECO:0000256" key="5">
    <source>
        <dbReference type="ARBA" id="ARBA00022764"/>
    </source>
</evidence>
<dbReference type="RefSeq" id="WP_309939103.1">
    <property type="nucleotide sequence ID" value="NZ_AP025305.1"/>
</dbReference>
<dbReference type="InterPro" id="IPR026259">
    <property type="entry name" value="MauG/Cytc_peroxidase"/>
</dbReference>
<feature type="domain" description="Cytochrome c" evidence="10">
    <location>
        <begin position="201"/>
        <end position="352"/>
    </location>
</feature>
<feature type="binding site" description="axial binding residue" evidence="9">
    <location>
        <position position="229"/>
    </location>
    <ligand>
        <name>heme c</name>
        <dbReference type="ChEBI" id="CHEBI:61717"/>
        <label>2</label>
    </ligand>
    <ligandPart>
        <name>Fe</name>
        <dbReference type="ChEBI" id="CHEBI:18248"/>
    </ligandPart>
</feature>
<comment type="PTM">
    <text evidence="8">Binds 2 heme groups per subunit.</text>
</comment>
<feature type="binding site" description="covalent" evidence="8">
    <location>
        <position position="72"/>
    </location>
    <ligand>
        <name>heme c</name>
        <dbReference type="ChEBI" id="CHEBI:61717"/>
        <label>1</label>
    </ligand>
</feature>
<evidence type="ECO:0000259" key="10">
    <source>
        <dbReference type="PROSITE" id="PS51007"/>
    </source>
</evidence>
<comment type="caution">
    <text evidence="11">The sequence shown here is derived from an EMBL/GenBank/DDBJ whole genome shotgun (WGS) entry which is preliminary data.</text>
</comment>
<evidence type="ECO:0000256" key="2">
    <source>
        <dbReference type="ARBA" id="ARBA00022617"/>
    </source>
</evidence>
<keyword evidence="4" id="KW-0732">Signal</keyword>
<evidence type="ECO:0000256" key="1">
    <source>
        <dbReference type="ARBA" id="ARBA00004418"/>
    </source>
</evidence>
<dbReference type="AlphaFoldDB" id="A0AAE3XNY0"/>
<dbReference type="PANTHER" id="PTHR30600">
    <property type="entry name" value="CYTOCHROME C PEROXIDASE-RELATED"/>
    <property type="match status" value="1"/>
</dbReference>
<evidence type="ECO:0000256" key="4">
    <source>
        <dbReference type="ARBA" id="ARBA00022729"/>
    </source>
</evidence>
<dbReference type="SUPFAM" id="SSF46626">
    <property type="entry name" value="Cytochrome c"/>
    <property type="match status" value="2"/>
</dbReference>
<dbReference type="InterPro" id="IPR004852">
    <property type="entry name" value="Di-haem_cyt_c_peroxidsae"/>
</dbReference>
<protein>
    <submittedName>
        <fullName evidence="11">Cytochrome c peroxidase</fullName>
        <ecNumber evidence="11">1.11.1.5</ecNumber>
    </submittedName>
</protein>
<sequence>MIKKYAIIFFILGLCSCNDITDEQSQVLEFSPPAYFGDFVIPEDNQMTSERVALGRMLFYEQRLSKDENISCASCHIQEFAFADTARFSTGVNGQKGMRNSMSLANMLWNVKFFWDGRANSLEHQVHFPIEDPLEMGQSMQAVVEKLNSLSEYKEPLFKAYGLSSFTEEAVFNAIAQFERTLISSNSKYDKYLRNEMQLTAQEKYGMDLFFTHPEPRISLEGGNCGDCHMNILTAGVNNDFEGFHNNGLDDDENLKEGLFKVTSKQRDFGKFKAPTLRNIALTAPYMHDGRFNTLEEVLDHYNEHVKMNRNLDRLIIEASNVVMNPDTVTQVQLHLNKEQKEAIIAFLNTLTDVDFINNPEYANPFK</sequence>
<gene>
    <name evidence="11" type="ORF">HNQ88_002475</name>
</gene>
<reference evidence="11" key="1">
    <citation type="submission" date="2023-07" db="EMBL/GenBank/DDBJ databases">
        <title>Genomic Encyclopedia of Type Strains, Phase IV (KMG-IV): sequencing the most valuable type-strain genomes for metagenomic binning, comparative biology and taxonomic classification.</title>
        <authorList>
            <person name="Goeker M."/>
        </authorList>
    </citation>
    <scope>NUCLEOTIDE SEQUENCE</scope>
    <source>
        <strain evidence="11">DSM 26174</strain>
    </source>
</reference>
<feature type="binding site" description="covalent" evidence="8">
    <location>
        <position position="75"/>
    </location>
    <ligand>
        <name>heme c</name>
        <dbReference type="ChEBI" id="CHEBI:61717"/>
        <label>1</label>
    </ligand>
</feature>
<keyword evidence="7 9" id="KW-0408">Iron</keyword>
<dbReference type="EC" id="1.11.1.5" evidence="11"/>
<dbReference type="PANTHER" id="PTHR30600:SF10">
    <property type="entry name" value="BLL6722 PROTEIN"/>
    <property type="match status" value="1"/>
</dbReference>
<organism evidence="11 12">
    <name type="scientific">Aureibacter tunicatorum</name>
    <dbReference type="NCBI Taxonomy" id="866807"/>
    <lineage>
        <taxon>Bacteria</taxon>
        <taxon>Pseudomonadati</taxon>
        <taxon>Bacteroidota</taxon>
        <taxon>Cytophagia</taxon>
        <taxon>Cytophagales</taxon>
        <taxon>Persicobacteraceae</taxon>
        <taxon>Aureibacter</taxon>
    </lineage>
</organism>
<feature type="binding site" description="covalent" evidence="8">
    <location>
        <position position="228"/>
    </location>
    <ligand>
        <name>heme c</name>
        <dbReference type="ChEBI" id="CHEBI:61717"/>
        <label>2</label>
    </ligand>
</feature>
<evidence type="ECO:0000256" key="6">
    <source>
        <dbReference type="ARBA" id="ARBA00023002"/>
    </source>
</evidence>
<keyword evidence="12" id="KW-1185">Reference proteome</keyword>
<evidence type="ECO:0000313" key="11">
    <source>
        <dbReference type="EMBL" id="MDR6239438.1"/>
    </source>
</evidence>
<keyword evidence="6 11" id="KW-0560">Oxidoreductase</keyword>
<keyword evidence="5" id="KW-0574">Periplasm</keyword>
<keyword evidence="2 8" id="KW-0349">Heme</keyword>
<dbReference type="GO" id="GO:0046872">
    <property type="term" value="F:metal ion binding"/>
    <property type="evidence" value="ECO:0007669"/>
    <property type="project" value="UniProtKB-KW"/>
</dbReference>
<dbReference type="InterPro" id="IPR009056">
    <property type="entry name" value="Cyt_c-like_dom"/>
</dbReference>
<dbReference type="InterPro" id="IPR051395">
    <property type="entry name" value="Cytochrome_c_Peroxidase/MauG"/>
</dbReference>
<dbReference type="GO" id="GO:0004130">
    <property type="term" value="F:cytochrome-c peroxidase activity"/>
    <property type="evidence" value="ECO:0007669"/>
    <property type="project" value="UniProtKB-EC"/>
</dbReference>
<dbReference type="GO" id="GO:0042597">
    <property type="term" value="C:periplasmic space"/>
    <property type="evidence" value="ECO:0007669"/>
    <property type="project" value="UniProtKB-SubCell"/>
</dbReference>
<dbReference type="GO" id="GO:0009055">
    <property type="term" value="F:electron transfer activity"/>
    <property type="evidence" value="ECO:0007669"/>
    <property type="project" value="InterPro"/>
</dbReference>
<keyword evidence="11" id="KW-0575">Peroxidase</keyword>
<dbReference type="PROSITE" id="PS51257">
    <property type="entry name" value="PROKAR_LIPOPROTEIN"/>
    <property type="match status" value="1"/>
</dbReference>
<comment type="subcellular location">
    <subcellularLocation>
        <location evidence="1">Periplasm</location>
    </subcellularLocation>
</comment>
<feature type="binding site" description="axial binding residue" evidence="9">
    <location>
        <position position="76"/>
    </location>
    <ligand>
        <name>heme c</name>
        <dbReference type="ChEBI" id="CHEBI:61717"/>
        <label>1</label>
    </ligand>
    <ligandPart>
        <name>Fe</name>
        <dbReference type="ChEBI" id="CHEBI:18248"/>
    </ligandPart>
</feature>
<evidence type="ECO:0000313" key="12">
    <source>
        <dbReference type="Proteomes" id="UP001185092"/>
    </source>
</evidence>
<dbReference type="Proteomes" id="UP001185092">
    <property type="component" value="Unassembled WGS sequence"/>
</dbReference>
<name>A0AAE3XNY0_9BACT</name>
<evidence type="ECO:0000256" key="3">
    <source>
        <dbReference type="ARBA" id="ARBA00022723"/>
    </source>
</evidence>
<dbReference type="PROSITE" id="PS51007">
    <property type="entry name" value="CYTC"/>
    <property type="match status" value="1"/>
</dbReference>
<evidence type="ECO:0000256" key="7">
    <source>
        <dbReference type="ARBA" id="ARBA00023004"/>
    </source>
</evidence>
<evidence type="ECO:0000256" key="8">
    <source>
        <dbReference type="PIRSR" id="PIRSR000294-1"/>
    </source>
</evidence>
<dbReference type="GO" id="GO:0020037">
    <property type="term" value="F:heme binding"/>
    <property type="evidence" value="ECO:0007669"/>
    <property type="project" value="InterPro"/>
</dbReference>
<dbReference type="InterPro" id="IPR036909">
    <property type="entry name" value="Cyt_c-like_dom_sf"/>
</dbReference>
<dbReference type="PIRSF" id="PIRSF000294">
    <property type="entry name" value="Cytochrome-c_peroxidase"/>
    <property type="match status" value="1"/>
</dbReference>
<accession>A0AAE3XNY0</accession>
<evidence type="ECO:0000256" key="9">
    <source>
        <dbReference type="PIRSR" id="PIRSR000294-2"/>
    </source>
</evidence>
<dbReference type="Pfam" id="PF03150">
    <property type="entry name" value="CCP_MauG"/>
    <property type="match status" value="2"/>
</dbReference>
<proteinExistence type="predicted"/>
<dbReference type="Gene3D" id="1.10.760.10">
    <property type="entry name" value="Cytochrome c-like domain"/>
    <property type="match status" value="2"/>
</dbReference>
<feature type="binding site" description="covalent" evidence="8">
    <location>
        <position position="225"/>
    </location>
    <ligand>
        <name>heme c</name>
        <dbReference type="ChEBI" id="CHEBI:61717"/>
        <label>2</label>
    </ligand>
</feature>